<name>A0A1F2UVV4_9ACTN</name>
<evidence type="ECO:0000313" key="6">
    <source>
        <dbReference type="Proteomes" id="UP000178086"/>
    </source>
</evidence>
<reference evidence="5 6" key="1">
    <citation type="journal article" date="2016" name="Nat. Commun.">
        <title>Thousands of microbial genomes shed light on interconnected biogeochemical processes in an aquifer system.</title>
        <authorList>
            <person name="Anantharaman K."/>
            <person name="Brown C.T."/>
            <person name="Hug L.A."/>
            <person name="Sharon I."/>
            <person name="Castelle C.J."/>
            <person name="Probst A.J."/>
            <person name="Thomas B.C."/>
            <person name="Singh A."/>
            <person name="Wilkins M.J."/>
            <person name="Karaoz U."/>
            <person name="Brodie E.L."/>
            <person name="Williams K.H."/>
            <person name="Hubbard S.S."/>
            <person name="Banfield J.F."/>
        </authorList>
    </citation>
    <scope>NUCLEOTIDE SEQUENCE [LARGE SCALE GENOMIC DNA]</scope>
</reference>
<evidence type="ECO:0000313" key="5">
    <source>
        <dbReference type="EMBL" id="OFW34753.1"/>
    </source>
</evidence>
<protein>
    <recommendedName>
        <fullName evidence="4">4Fe-4S ferredoxin-type domain-containing protein</fullName>
    </recommendedName>
</protein>
<dbReference type="PANTHER" id="PTHR43255:SF2">
    <property type="entry name" value="HETERODISULFIDE REDUCTASE RELATED PROTEIN"/>
    <property type="match status" value="1"/>
</dbReference>
<dbReference type="AlphaFoldDB" id="A0A1F2UVV4"/>
<dbReference type="PANTHER" id="PTHR43255">
    <property type="entry name" value="IRON-SULFUR-BINDING OXIDOREDUCTASE FADF-RELATED-RELATED"/>
    <property type="match status" value="1"/>
</dbReference>
<organism evidence="5 6">
    <name type="scientific">Candidatus Aquicultor primus</name>
    <dbReference type="NCBI Taxonomy" id="1797195"/>
    <lineage>
        <taxon>Bacteria</taxon>
        <taxon>Bacillati</taxon>
        <taxon>Actinomycetota</taxon>
        <taxon>Candidatus Aquicultoria</taxon>
        <taxon>Candidatus Aquicultorales</taxon>
        <taxon>Candidatus Aquicultoraceae</taxon>
        <taxon>Candidatus Aquicultor</taxon>
    </lineage>
</organism>
<dbReference type="PROSITE" id="PS51379">
    <property type="entry name" value="4FE4S_FER_2"/>
    <property type="match status" value="1"/>
</dbReference>
<gene>
    <name evidence="5" type="ORF">A2074_05990</name>
</gene>
<accession>A0A1F2UVV4</accession>
<dbReference type="GO" id="GO:0005886">
    <property type="term" value="C:plasma membrane"/>
    <property type="evidence" value="ECO:0007669"/>
    <property type="project" value="TreeGrafter"/>
</dbReference>
<dbReference type="Pfam" id="PF13183">
    <property type="entry name" value="Fer4_8"/>
    <property type="match status" value="1"/>
</dbReference>
<dbReference type="Proteomes" id="UP000178086">
    <property type="component" value="Unassembled WGS sequence"/>
</dbReference>
<dbReference type="GO" id="GO:0051536">
    <property type="term" value="F:iron-sulfur cluster binding"/>
    <property type="evidence" value="ECO:0007669"/>
    <property type="project" value="UniProtKB-KW"/>
</dbReference>
<keyword evidence="3" id="KW-0411">Iron-sulfur</keyword>
<evidence type="ECO:0000256" key="3">
    <source>
        <dbReference type="ARBA" id="ARBA00023014"/>
    </source>
</evidence>
<dbReference type="Gene3D" id="1.10.1060.10">
    <property type="entry name" value="Alpha-helical ferredoxin"/>
    <property type="match status" value="1"/>
</dbReference>
<keyword evidence="1" id="KW-0479">Metal-binding</keyword>
<dbReference type="PROSITE" id="PS00198">
    <property type="entry name" value="4FE4S_FER_1"/>
    <property type="match status" value="2"/>
</dbReference>
<dbReference type="EMBL" id="MELI01000033">
    <property type="protein sequence ID" value="OFW34753.1"/>
    <property type="molecule type" value="Genomic_DNA"/>
</dbReference>
<dbReference type="InterPro" id="IPR009051">
    <property type="entry name" value="Helical_ferredxn"/>
</dbReference>
<dbReference type="InterPro" id="IPR051460">
    <property type="entry name" value="HdrC_iron-sulfur_subunit"/>
</dbReference>
<evidence type="ECO:0000256" key="2">
    <source>
        <dbReference type="ARBA" id="ARBA00023004"/>
    </source>
</evidence>
<keyword evidence="2" id="KW-0408">Iron</keyword>
<evidence type="ECO:0000259" key="4">
    <source>
        <dbReference type="PROSITE" id="PS51379"/>
    </source>
</evidence>
<dbReference type="InterPro" id="IPR017896">
    <property type="entry name" value="4Fe4S_Fe-S-bd"/>
</dbReference>
<sequence>MVLGATARFKSIDVDLKKEIDRLSGQKVDMCYLCGKCTAGCPVAPYQDIPPHIVLRLAQWGSSKVLESKMIWNCVACATCYTRCPNDVDVAKVCEAITKIAKREGIVADPVASALREKFVESVKNNGRVHELPLAMAMKVATKDYLGDLDVGIPMFFQGKFPLFGHQIKDLNNFQKLFNSKKAKKEGDK</sequence>
<comment type="caution">
    <text evidence="5">The sequence shown here is derived from an EMBL/GenBank/DDBJ whole genome shotgun (WGS) entry which is preliminary data.</text>
</comment>
<dbReference type="SUPFAM" id="SSF46548">
    <property type="entry name" value="alpha-helical ferredoxin"/>
    <property type="match status" value="1"/>
</dbReference>
<proteinExistence type="predicted"/>
<feature type="domain" description="4Fe-4S ferredoxin-type" evidence="4">
    <location>
        <begin position="21"/>
        <end position="52"/>
    </location>
</feature>
<dbReference type="GO" id="GO:0046872">
    <property type="term" value="F:metal ion binding"/>
    <property type="evidence" value="ECO:0007669"/>
    <property type="project" value="UniProtKB-KW"/>
</dbReference>
<evidence type="ECO:0000256" key="1">
    <source>
        <dbReference type="ARBA" id="ARBA00022723"/>
    </source>
</evidence>
<dbReference type="InterPro" id="IPR017900">
    <property type="entry name" value="4Fe4S_Fe_S_CS"/>
</dbReference>